<name>A0A0E9Y0V5_ANGAN</name>
<protein>
    <submittedName>
        <fullName evidence="1">Uncharacterized protein</fullName>
    </submittedName>
</protein>
<reference evidence="1" key="1">
    <citation type="submission" date="2014-11" db="EMBL/GenBank/DDBJ databases">
        <authorList>
            <person name="Amaro Gonzalez C."/>
        </authorList>
    </citation>
    <scope>NUCLEOTIDE SEQUENCE</scope>
</reference>
<dbReference type="EMBL" id="GBXM01000048">
    <property type="protein sequence ID" value="JAI08530.1"/>
    <property type="molecule type" value="Transcribed_RNA"/>
</dbReference>
<reference evidence="1" key="2">
    <citation type="journal article" date="2015" name="Fish Shellfish Immunol.">
        <title>Early steps in the European eel (Anguilla anguilla)-Vibrio vulnificus interaction in the gills: Role of the RtxA13 toxin.</title>
        <authorList>
            <person name="Callol A."/>
            <person name="Pajuelo D."/>
            <person name="Ebbesson L."/>
            <person name="Teles M."/>
            <person name="MacKenzie S."/>
            <person name="Amaro C."/>
        </authorList>
    </citation>
    <scope>NUCLEOTIDE SEQUENCE</scope>
</reference>
<dbReference type="AlphaFoldDB" id="A0A0E9Y0V5"/>
<organism evidence="1">
    <name type="scientific">Anguilla anguilla</name>
    <name type="common">European freshwater eel</name>
    <name type="synonym">Muraena anguilla</name>
    <dbReference type="NCBI Taxonomy" id="7936"/>
    <lineage>
        <taxon>Eukaryota</taxon>
        <taxon>Metazoa</taxon>
        <taxon>Chordata</taxon>
        <taxon>Craniata</taxon>
        <taxon>Vertebrata</taxon>
        <taxon>Euteleostomi</taxon>
        <taxon>Actinopterygii</taxon>
        <taxon>Neopterygii</taxon>
        <taxon>Teleostei</taxon>
        <taxon>Anguilliformes</taxon>
        <taxon>Anguillidae</taxon>
        <taxon>Anguilla</taxon>
    </lineage>
</organism>
<sequence>MKSFFFCLGLVKVVLTFCSYCCHRKNK</sequence>
<accession>A0A0E9Y0V5</accession>
<evidence type="ECO:0000313" key="1">
    <source>
        <dbReference type="EMBL" id="JAI08530.1"/>
    </source>
</evidence>
<proteinExistence type="predicted"/>